<keyword evidence="5 12" id="KW-0436">Ligase</keyword>
<dbReference type="SUPFAM" id="SSF52374">
    <property type="entry name" value="Nucleotidylyl transferase"/>
    <property type="match status" value="1"/>
</dbReference>
<evidence type="ECO:0000313" key="15">
    <source>
        <dbReference type="EMBL" id="KAF4658056.1"/>
    </source>
</evidence>
<evidence type="ECO:0000313" key="16">
    <source>
        <dbReference type="Proteomes" id="UP000572268"/>
    </source>
</evidence>
<evidence type="ECO:0000256" key="9">
    <source>
        <dbReference type="ARBA" id="ARBA00023146"/>
    </source>
</evidence>
<keyword evidence="8 12" id="KW-0648">Protein biosynthesis</keyword>
<comment type="caution">
    <text evidence="15">The sequence shown here is derived from an EMBL/GenBank/DDBJ whole genome shotgun (WGS) entry which is preliminary data.</text>
</comment>
<dbReference type="Gene3D" id="2.40.240.10">
    <property type="entry name" value="Ribosomal Protein L25, Chain P"/>
    <property type="match status" value="2"/>
</dbReference>
<dbReference type="Proteomes" id="UP000572268">
    <property type="component" value="Unassembled WGS sequence"/>
</dbReference>
<dbReference type="InterPro" id="IPR036282">
    <property type="entry name" value="Glutathione-S-Trfase_C_sf"/>
</dbReference>
<dbReference type="Pfam" id="PF00749">
    <property type="entry name" value="tRNA-synt_1c"/>
    <property type="match status" value="1"/>
</dbReference>
<dbReference type="InterPro" id="IPR020059">
    <property type="entry name" value="Glu/Gln-tRNA-synth_Ib_codon-bd"/>
</dbReference>
<comment type="subcellular location">
    <subcellularLocation>
        <location evidence="1">Cytoplasm</location>
    </subcellularLocation>
</comment>
<sequence length="990" mass="109682">MTLQKIVVNTTLSGFHSPLTSLIAGALVNLVKPNSVIFRHVEKIPRAPETATLSVMINGVTSLLSSDLSLARYIASSAPASYGLCTPSPQMEAWFDLVASTQKLGNDTLKSINDDLALKTYLVGHSLTLADVAVWALIARSGGAARLKPFPHVSRWWKYLEAQPAFITAMEEFKNGTHQQSSSAGEKEAKKGKSKDQANLENKLPGAEMGKVVTRFPPEPSGYLHIGHAKAALLNDYYARAYKGKLIIRFDDTNPAKEKAEYEQSIIEDLGMLGIHGDQITHTSDNFPLLQKYMEKLIKMGKAYVDDTPVDIMREERSKGVESKCRDRSVDENIALWHEMLNGTEVGQKCVVRAKISMTHKNRCMRDPSFYRVITDVPHHKWGFQYKAYPTYDLCCPIIDSIEGVTHALRTIEYADRNEQYHWVIDTLDLRDVTIYEFSRSNFVHTVLSKRKLTWFVDHGYVSGWDDPRFPTVRGVLRHGMTVDALRDFVLTQGASKAGNLMEWDKIWTINKQKIDPVVPRYAAVGDDAVELVLDGAPSTPTGKEEPKHPKNPALGKRLILLSDHVLIDAGDAAELQHGEEITLMHWGNAVIDEITKVGDKVTGLKGHLHLEGSVKTTKKKLQWVAKVNNLAHLKLRELDYLITKRKIEDDDNVEDLVNPNSEVDVKALGDPLIAATLKKGDRIQLERKGYFVVDEIPMPSNGNVMTLINIPDGKTKTMTGDLRTGVDVSSSSPEPSKEAKKQQCFFMGCGASVEASMPNKETLSSTSQVPQEESVAQQQEKEANNVETAATAQAPPAVEVRPPEDASGDQAAQAAAGDDEDDDVPLYDPRFRRLSRADCDSHRESLLHDLAERHARRPSIQFALDENEVTEIPYDESAQKQEDNNNEEDDEDDDDDEESSGSEGAPEELPTPTGKRSSRGDSSRRRSSLEMCSIESKAEHDLREREIAHRRSLQKAAEDGEAHVGFAVKVEVATYEVPLAAPASGTAGA</sequence>
<dbReference type="FunFam" id="3.40.50.620:FF:000070">
    <property type="entry name" value="Bifunctional glutamate/proline--tRNA ligase"/>
    <property type="match status" value="1"/>
</dbReference>
<dbReference type="InterPro" id="IPR001412">
    <property type="entry name" value="aa-tRNA-synth_I_CS"/>
</dbReference>
<evidence type="ECO:0000256" key="2">
    <source>
        <dbReference type="ARBA" id="ARBA00008927"/>
    </source>
</evidence>
<dbReference type="PROSITE" id="PS00178">
    <property type="entry name" value="AA_TRNA_LIGASE_I"/>
    <property type="match status" value="1"/>
</dbReference>
<dbReference type="EMBL" id="JABANN010000492">
    <property type="protein sequence ID" value="KAF4658056.1"/>
    <property type="molecule type" value="Genomic_DNA"/>
</dbReference>
<dbReference type="Pfam" id="PF20974">
    <property type="entry name" value="tRNA-synt_1c_C2"/>
    <property type="match status" value="1"/>
</dbReference>
<comment type="catalytic activity">
    <reaction evidence="11">
        <text>tRNA(Glu) + L-glutamate + ATP = L-glutamyl-tRNA(Glu) + AMP + diphosphate</text>
        <dbReference type="Rhea" id="RHEA:23540"/>
        <dbReference type="Rhea" id="RHEA-COMP:9663"/>
        <dbReference type="Rhea" id="RHEA-COMP:9680"/>
        <dbReference type="ChEBI" id="CHEBI:29985"/>
        <dbReference type="ChEBI" id="CHEBI:30616"/>
        <dbReference type="ChEBI" id="CHEBI:33019"/>
        <dbReference type="ChEBI" id="CHEBI:78442"/>
        <dbReference type="ChEBI" id="CHEBI:78520"/>
        <dbReference type="ChEBI" id="CHEBI:456215"/>
        <dbReference type="EC" id="6.1.1.17"/>
    </reaction>
</comment>
<evidence type="ECO:0000256" key="4">
    <source>
        <dbReference type="ARBA" id="ARBA00022490"/>
    </source>
</evidence>
<dbReference type="EC" id="6.1.1.17" evidence="3"/>
<dbReference type="CDD" id="cd10289">
    <property type="entry name" value="GST_C_AaRS_like"/>
    <property type="match status" value="1"/>
</dbReference>
<dbReference type="GO" id="GO:0005829">
    <property type="term" value="C:cytosol"/>
    <property type="evidence" value="ECO:0007669"/>
    <property type="project" value="TreeGrafter"/>
</dbReference>
<dbReference type="Gene3D" id="3.40.50.620">
    <property type="entry name" value="HUPs"/>
    <property type="match status" value="1"/>
</dbReference>
<name>A0A7J6LFY4_PEROL</name>
<dbReference type="FunFam" id="1.10.1160.10:FF:000001">
    <property type="entry name" value="Glutamine--tRNA ligase"/>
    <property type="match status" value="1"/>
</dbReference>
<dbReference type="FunFam" id="3.90.800.10:FF:000001">
    <property type="entry name" value="Glutamine--tRNA ligase"/>
    <property type="match status" value="1"/>
</dbReference>
<proteinExistence type="inferred from homology"/>
<feature type="compositionally biased region" description="Acidic residues" evidence="13">
    <location>
        <begin position="885"/>
        <end position="901"/>
    </location>
</feature>
<dbReference type="InterPro" id="IPR004526">
    <property type="entry name" value="Glu-tRNA-synth_arc/euk"/>
</dbReference>
<evidence type="ECO:0000256" key="3">
    <source>
        <dbReference type="ARBA" id="ARBA00012835"/>
    </source>
</evidence>
<evidence type="ECO:0000256" key="11">
    <source>
        <dbReference type="ARBA" id="ARBA00048351"/>
    </source>
</evidence>
<evidence type="ECO:0000256" key="1">
    <source>
        <dbReference type="ARBA" id="ARBA00004496"/>
    </source>
</evidence>
<dbReference type="SUPFAM" id="SSF47616">
    <property type="entry name" value="GST C-terminal domain-like"/>
    <property type="match status" value="1"/>
</dbReference>
<feature type="region of interest" description="Disordered" evidence="13">
    <location>
        <begin position="758"/>
        <end position="828"/>
    </location>
</feature>
<dbReference type="PRINTS" id="PR00987">
    <property type="entry name" value="TRNASYNTHGLU"/>
</dbReference>
<dbReference type="InterPro" id="IPR004046">
    <property type="entry name" value="GST_C"/>
</dbReference>
<keyword evidence="9 12" id="KW-0030">Aminoacyl-tRNA synthetase</keyword>
<comment type="similarity">
    <text evidence="2">Belongs to the class-I aminoacyl-tRNA synthetase family. Glutamate--tRNA ligase type 2 subfamily.</text>
</comment>
<feature type="compositionally biased region" description="Basic and acidic residues" evidence="13">
    <location>
        <begin position="185"/>
        <end position="198"/>
    </location>
</feature>
<dbReference type="InterPro" id="IPR000924">
    <property type="entry name" value="Glu/Gln-tRNA-synth"/>
</dbReference>
<feature type="region of interest" description="Disordered" evidence="13">
    <location>
        <begin position="717"/>
        <end position="742"/>
    </location>
</feature>
<feature type="region of interest" description="Disordered" evidence="13">
    <location>
        <begin position="177"/>
        <end position="203"/>
    </location>
</feature>
<dbReference type="PROSITE" id="PS50405">
    <property type="entry name" value="GST_CTER"/>
    <property type="match status" value="1"/>
</dbReference>
<accession>A0A7J6LFY4</accession>
<feature type="compositionally biased region" description="Basic and acidic residues" evidence="13">
    <location>
        <begin position="919"/>
        <end position="929"/>
    </location>
</feature>
<feature type="domain" description="GST C-terminal" evidence="14">
    <location>
        <begin position="50"/>
        <end position="183"/>
    </location>
</feature>
<dbReference type="PANTHER" id="PTHR43097:SF5">
    <property type="entry name" value="GLUTAMATE--TRNA LIGASE"/>
    <property type="match status" value="1"/>
</dbReference>
<dbReference type="InterPro" id="IPR011035">
    <property type="entry name" value="Ribosomal_bL25/Gln-tRNA_synth"/>
</dbReference>
<dbReference type="Pfam" id="PF03950">
    <property type="entry name" value="tRNA-synt_1c_C"/>
    <property type="match status" value="1"/>
</dbReference>
<gene>
    <name evidence="15" type="ORF">FOL46_007137</name>
</gene>
<evidence type="ECO:0000256" key="8">
    <source>
        <dbReference type="ARBA" id="ARBA00022917"/>
    </source>
</evidence>
<feature type="compositionally biased region" description="Polar residues" evidence="13">
    <location>
        <begin position="760"/>
        <end position="779"/>
    </location>
</feature>
<evidence type="ECO:0000259" key="14">
    <source>
        <dbReference type="PROSITE" id="PS50405"/>
    </source>
</evidence>
<dbReference type="NCBIfam" id="TIGR00463">
    <property type="entry name" value="gltX_arch"/>
    <property type="match status" value="1"/>
</dbReference>
<keyword evidence="6 12" id="KW-0547">Nucleotide-binding</keyword>
<dbReference type="InterPro" id="IPR014729">
    <property type="entry name" value="Rossmann-like_a/b/a_fold"/>
</dbReference>
<evidence type="ECO:0000256" key="13">
    <source>
        <dbReference type="SAM" id="MobiDB-lite"/>
    </source>
</evidence>
<dbReference type="InterPro" id="IPR050132">
    <property type="entry name" value="Gln/Glu-tRNA_Ligase"/>
</dbReference>
<dbReference type="InterPro" id="IPR020058">
    <property type="entry name" value="Glu/Gln-tRNA-synth_Ib_cat-dom"/>
</dbReference>
<dbReference type="InterPro" id="IPR049437">
    <property type="entry name" value="tRNA-synt_1c_C2"/>
</dbReference>
<dbReference type="InterPro" id="IPR010987">
    <property type="entry name" value="Glutathione-S-Trfase_C-like"/>
</dbReference>
<evidence type="ECO:0000256" key="6">
    <source>
        <dbReference type="ARBA" id="ARBA00022741"/>
    </source>
</evidence>
<dbReference type="GO" id="GO:0006424">
    <property type="term" value="P:glutamyl-tRNA aminoacylation"/>
    <property type="evidence" value="ECO:0007669"/>
    <property type="project" value="InterPro"/>
</dbReference>
<dbReference type="Pfam" id="PF00043">
    <property type="entry name" value="GST_C"/>
    <property type="match status" value="1"/>
</dbReference>
<dbReference type="PANTHER" id="PTHR43097">
    <property type="entry name" value="GLUTAMINE-TRNA LIGASE"/>
    <property type="match status" value="1"/>
</dbReference>
<dbReference type="Gene3D" id="1.20.1050.130">
    <property type="match status" value="1"/>
</dbReference>
<keyword evidence="7 12" id="KW-0067">ATP-binding</keyword>
<dbReference type="HAMAP" id="MF_02076">
    <property type="entry name" value="Glu_tRNA_synth_type2"/>
    <property type="match status" value="1"/>
</dbReference>
<dbReference type="GO" id="GO:0005524">
    <property type="term" value="F:ATP binding"/>
    <property type="evidence" value="ECO:0007669"/>
    <property type="project" value="UniProtKB-KW"/>
</dbReference>
<dbReference type="AlphaFoldDB" id="A0A7J6LFY4"/>
<evidence type="ECO:0000256" key="10">
    <source>
        <dbReference type="ARBA" id="ARBA00030865"/>
    </source>
</evidence>
<keyword evidence="4" id="KW-0963">Cytoplasm</keyword>
<reference evidence="15 16" key="1">
    <citation type="submission" date="2020-04" db="EMBL/GenBank/DDBJ databases">
        <title>Perkinsus olseni comparative genomics.</title>
        <authorList>
            <person name="Bogema D.R."/>
        </authorList>
    </citation>
    <scope>NUCLEOTIDE SEQUENCE [LARGE SCALE GENOMIC DNA]</scope>
    <source>
        <strain evidence="15">ATCC PRA-31</strain>
    </source>
</reference>
<evidence type="ECO:0000256" key="12">
    <source>
        <dbReference type="RuleBase" id="RU363037"/>
    </source>
</evidence>
<dbReference type="GO" id="GO:0017102">
    <property type="term" value="C:methionyl glutamyl tRNA synthetase complex"/>
    <property type="evidence" value="ECO:0007669"/>
    <property type="project" value="TreeGrafter"/>
</dbReference>
<dbReference type="InterPro" id="IPR020056">
    <property type="entry name" value="Rbsml_bL25/Gln-tRNA_synth_N"/>
</dbReference>
<dbReference type="SUPFAM" id="SSF50715">
    <property type="entry name" value="Ribosomal protein L25-like"/>
    <property type="match status" value="1"/>
</dbReference>
<dbReference type="GO" id="GO:0004818">
    <property type="term" value="F:glutamate-tRNA ligase activity"/>
    <property type="evidence" value="ECO:0007669"/>
    <property type="project" value="UniProtKB-EC"/>
</dbReference>
<evidence type="ECO:0000256" key="7">
    <source>
        <dbReference type="ARBA" id="ARBA00022840"/>
    </source>
</evidence>
<evidence type="ECO:0000256" key="5">
    <source>
        <dbReference type="ARBA" id="ARBA00022598"/>
    </source>
</evidence>
<organism evidence="15 16">
    <name type="scientific">Perkinsus olseni</name>
    <name type="common">Perkinsus atlanticus</name>
    <dbReference type="NCBI Taxonomy" id="32597"/>
    <lineage>
        <taxon>Eukaryota</taxon>
        <taxon>Sar</taxon>
        <taxon>Alveolata</taxon>
        <taxon>Perkinsozoa</taxon>
        <taxon>Perkinsea</taxon>
        <taxon>Perkinsida</taxon>
        <taxon>Perkinsidae</taxon>
        <taxon>Perkinsus</taxon>
    </lineage>
</organism>
<protein>
    <recommendedName>
        <fullName evidence="3">glutamate--tRNA ligase</fullName>
        <ecNumber evidence="3">6.1.1.17</ecNumber>
    </recommendedName>
    <alternativeName>
        <fullName evidence="10">Glutamyl-tRNA synthetase</fullName>
    </alternativeName>
</protein>
<feature type="region of interest" description="Disordered" evidence="13">
    <location>
        <begin position="860"/>
        <end position="944"/>
    </location>
</feature>